<accession>I7ZGZ9</accession>
<dbReference type="AlphaFoldDB" id="I7ZGZ9"/>
<dbReference type="InterPro" id="IPR008792">
    <property type="entry name" value="PQQD"/>
</dbReference>
<dbReference type="InterPro" id="IPR041881">
    <property type="entry name" value="PqqD_sf"/>
</dbReference>
<dbReference type="Pfam" id="PF05402">
    <property type="entry name" value="PqqD"/>
    <property type="match status" value="1"/>
</dbReference>
<organism evidence="1 2">
    <name type="scientific">Hydrocarboniphaga effusa AP103</name>
    <dbReference type="NCBI Taxonomy" id="1172194"/>
    <lineage>
        <taxon>Bacteria</taxon>
        <taxon>Pseudomonadati</taxon>
        <taxon>Pseudomonadota</taxon>
        <taxon>Gammaproteobacteria</taxon>
        <taxon>Nevskiales</taxon>
        <taxon>Nevskiaceae</taxon>
        <taxon>Hydrocarboniphaga</taxon>
    </lineage>
</organism>
<dbReference type="EMBL" id="AKGD01000001">
    <property type="protein sequence ID" value="EIT71179.1"/>
    <property type="molecule type" value="Genomic_DNA"/>
</dbReference>
<comment type="caution">
    <text evidence="1">The sequence shown here is derived from an EMBL/GenBank/DDBJ whole genome shotgun (WGS) entry which is preliminary data.</text>
</comment>
<proteinExistence type="predicted"/>
<evidence type="ECO:0000313" key="2">
    <source>
        <dbReference type="Proteomes" id="UP000003704"/>
    </source>
</evidence>
<protein>
    <recommendedName>
        <fullName evidence="3">PqqD family protein</fullName>
    </recommendedName>
</protein>
<keyword evidence="2" id="KW-1185">Reference proteome</keyword>
<sequence>MNELGLAILNLCNGTLDAQGIESRVRGQFGGSTQDLEEFIGALKTRGWISCD</sequence>
<evidence type="ECO:0000313" key="1">
    <source>
        <dbReference type="EMBL" id="EIT71179.1"/>
    </source>
</evidence>
<evidence type="ECO:0008006" key="3">
    <source>
        <dbReference type="Google" id="ProtNLM"/>
    </source>
</evidence>
<dbReference type="Gene3D" id="1.10.10.1150">
    <property type="entry name" value="Coenzyme PQQ synthesis protein D (PqqD)"/>
    <property type="match status" value="1"/>
</dbReference>
<dbReference type="Proteomes" id="UP000003704">
    <property type="component" value="Unassembled WGS sequence"/>
</dbReference>
<gene>
    <name evidence="1" type="ORF">WQQ_13160</name>
</gene>
<reference evidence="1 2" key="1">
    <citation type="journal article" date="2012" name="J. Bacteriol.">
        <title>Genome Sequence of n-Alkane-Degrading Hydrocarboniphaga effusa Strain AP103T (ATCC BAA-332T).</title>
        <authorList>
            <person name="Chang H.K."/>
            <person name="Zylstra G.J."/>
            <person name="Chae J.C."/>
        </authorList>
    </citation>
    <scope>NUCLEOTIDE SEQUENCE [LARGE SCALE GENOMIC DNA]</scope>
    <source>
        <strain evidence="1 2">AP103</strain>
    </source>
</reference>
<name>I7ZGZ9_9GAMM</name>